<sequence length="81" mass="8352">MNLTFDLTCDAGFVDPAVDAGERLTVAGMTAEGTCARVLLPTADRDGTFARPAACDAGIVQEPTRQPYGVRASPPAIAQAT</sequence>
<reference evidence="1" key="1">
    <citation type="journal article" date="2023" name="Microb. Genom.">
        <title>Mesoterricola silvestris gen. nov., sp. nov., Mesoterricola sediminis sp. nov., Geothrix oryzae sp. nov., Geothrix edaphica sp. nov., Geothrix rubra sp. nov., and Geothrix limicola sp. nov., six novel members of Acidobacteriota isolated from soils.</title>
        <authorList>
            <person name="Weisberg A.J."/>
            <person name="Pearce E."/>
            <person name="Kramer C.G."/>
            <person name="Chang J.H."/>
            <person name="Clarke C.R."/>
        </authorList>
    </citation>
    <scope>NUCLEOTIDE SEQUENCE</scope>
    <source>
        <strain evidence="1">ND06-05F</strain>
    </source>
</reference>
<dbReference type="EMBL" id="JARAWN010000849">
    <property type="protein sequence ID" value="MDX3137182.1"/>
    <property type="molecule type" value="Genomic_DNA"/>
</dbReference>
<protein>
    <submittedName>
        <fullName evidence="1">Uncharacterized protein</fullName>
    </submittedName>
</protein>
<evidence type="ECO:0000313" key="1">
    <source>
        <dbReference type="EMBL" id="MDX3137182.1"/>
    </source>
</evidence>
<organism evidence="1 2">
    <name type="scientific">Streptomyces europaeiscabiei</name>
    <dbReference type="NCBI Taxonomy" id="146819"/>
    <lineage>
        <taxon>Bacteria</taxon>
        <taxon>Bacillati</taxon>
        <taxon>Actinomycetota</taxon>
        <taxon>Actinomycetes</taxon>
        <taxon>Kitasatosporales</taxon>
        <taxon>Streptomycetaceae</taxon>
        <taxon>Streptomyces</taxon>
    </lineage>
</organism>
<comment type="caution">
    <text evidence="1">The sequence shown here is derived from an EMBL/GenBank/DDBJ whole genome shotgun (WGS) entry which is preliminary data.</text>
</comment>
<dbReference type="Proteomes" id="UP001273589">
    <property type="component" value="Unassembled WGS sequence"/>
</dbReference>
<evidence type="ECO:0000313" key="2">
    <source>
        <dbReference type="Proteomes" id="UP001273589"/>
    </source>
</evidence>
<proteinExistence type="predicted"/>
<dbReference type="AlphaFoldDB" id="A0AAJ2Q0V2"/>
<dbReference type="RefSeq" id="WP_319700574.1">
    <property type="nucleotide sequence ID" value="NZ_JARAWN010000849.1"/>
</dbReference>
<name>A0AAJ2Q0V2_9ACTN</name>
<gene>
    <name evidence="1" type="ORF">PV367_47025</name>
</gene>
<accession>A0AAJ2Q0V2</accession>